<dbReference type="Pfam" id="PF00743">
    <property type="entry name" value="FMO-like"/>
    <property type="match status" value="1"/>
</dbReference>
<keyword evidence="8" id="KW-1185">Reference proteome</keyword>
<comment type="caution">
    <text evidence="6">The sequence shown here is derived from an EMBL/GenBank/DDBJ whole genome shotgun (WGS) entry which is preliminary data.</text>
</comment>
<dbReference type="InterPro" id="IPR051209">
    <property type="entry name" value="FAD-bind_Monooxygenase_sf"/>
</dbReference>
<reference evidence="6" key="1">
    <citation type="submission" date="2020-06" db="EMBL/GenBank/DDBJ databases">
        <title>Draft genome sequences of strains closely related to Aspergillus parafelis and Aspergillus hiratsukae.</title>
        <authorList>
            <person name="Dos Santos R.A.C."/>
            <person name="Rivero-Menendez O."/>
            <person name="Steenwyk J.L."/>
            <person name="Mead M.E."/>
            <person name="Goldman G.H."/>
            <person name="Alastruey-Izquierdo A."/>
            <person name="Rokas A."/>
        </authorList>
    </citation>
    <scope>NUCLEOTIDE SEQUENCE</scope>
    <source>
        <strain evidence="6">CNM-CM5623</strain>
        <strain evidence="7">CNM-CM7691</strain>
    </source>
</reference>
<evidence type="ECO:0000256" key="2">
    <source>
        <dbReference type="ARBA" id="ARBA00010139"/>
    </source>
</evidence>
<evidence type="ECO:0000256" key="5">
    <source>
        <dbReference type="ARBA" id="ARBA00023002"/>
    </source>
</evidence>
<dbReference type="PANTHER" id="PTHR42877">
    <property type="entry name" value="L-ORNITHINE N(5)-MONOOXYGENASE-RELATED"/>
    <property type="match status" value="1"/>
</dbReference>
<accession>A0A8H6Q4B1</accession>
<evidence type="ECO:0000256" key="4">
    <source>
        <dbReference type="ARBA" id="ARBA00022827"/>
    </source>
</evidence>
<evidence type="ECO:0000313" key="6">
    <source>
        <dbReference type="EMBL" id="KAF7165291.1"/>
    </source>
</evidence>
<evidence type="ECO:0000256" key="1">
    <source>
        <dbReference type="ARBA" id="ARBA00001974"/>
    </source>
</evidence>
<dbReference type="GO" id="GO:0050660">
    <property type="term" value="F:flavin adenine dinucleotide binding"/>
    <property type="evidence" value="ECO:0007669"/>
    <property type="project" value="InterPro"/>
</dbReference>
<dbReference type="AlphaFoldDB" id="A0A8H6Q4B1"/>
<protein>
    <recommendedName>
        <fullName evidence="10">Flavin-binding monooxygenase</fullName>
    </recommendedName>
</protein>
<evidence type="ECO:0000313" key="9">
    <source>
        <dbReference type="Proteomes" id="UP000654922"/>
    </source>
</evidence>
<dbReference type="Proteomes" id="UP000641853">
    <property type="component" value="Unassembled WGS sequence"/>
</dbReference>
<dbReference type="Gene3D" id="3.50.50.60">
    <property type="entry name" value="FAD/NAD(P)-binding domain"/>
    <property type="match status" value="2"/>
</dbReference>
<dbReference type="InterPro" id="IPR036188">
    <property type="entry name" value="FAD/NAD-bd_sf"/>
</dbReference>
<dbReference type="OrthoDB" id="74360at2759"/>
<dbReference type="GO" id="GO:0004499">
    <property type="term" value="F:N,N-dimethylaniline monooxygenase activity"/>
    <property type="evidence" value="ECO:0007669"/>
    <property type="project" value="InterPro"/>
</dbReference>
<keyword evidence="4" id="KW-0274">FAD</keyword>
<comment type="similarity">
    <text evidence="2">Belongs to the FAD-binding monooxygenase family.</text>
</comment>
<dbReference type="GO" id="GO:0050661">
    <property type="term" value="F:NADP binding"/>
    <property type="evidence" value="ECO:0007669"/>
    <property type="project" value="InterPro"/>
</dbReference>
<evidence type="ECO:0008006" key="10">
    <source>
        <dbReference type="Google" id="ProtNLM"/>
    </source>
</evidence>
<evidence type="ECO:0000256" key="3">
    <source>
        <dbReference type="ARBA" id="ARBA00022630"/>
    </source>
</evidence>
<name>A0A8H6Q4B1_9EURO</name>
<comment type="cofactor">
    <cofactor evidence="1">
        <name>FAD</name>
        <dbReference type="ChEBI" id="CHEBI:57692"/>
    </cofactor>
</comment>
<dbReference type="EMBL" id="JACBAE010001320">
    <property type="protein sequence ID" value="KAF7165291.1"/>
    <property type="molecule type" value="Genomic_DNA"/>
</dbReference>
<dbReference type="InterPro" id="IPR020946">
    <property type="entry name" value="Flavin_mOase-like"/>
</dbReference>
<proteinExistence type="inferred from homology"/>
<dbReference type="SUPFAM" id="SSF51905">
    <property type="entry name" value="FAD/NAD(P)-binding domain"/>
    <property type="match status" value="3"/>
</dbReference>
<gene>
    <name evidence="6" type="ORF">CNMCM5623_009513</name>
    <name evidence="7" type="ORF">CNMCM7691_008168</name>
</gene>
<dbReference type="PANTHER" id="PTHR42877:SF11">
    <property type="entry name" value="MONOOXYGENASE, PUTATIVE (AFU_ORTHOLOGUE AFUA_6G13790)-RELATED"/>
    <property type="match status" value="1"/>
</dbReference>
<dbReference type="Proteomes" id="UP000654922">
    <property type="component" value="Unassembled WGS sequence"/>
</dbReference>
<organism evidence="6 9">
    <name type="scientific">Aspergillus felis</name>
    <dbReference type="NCBI Taxonomy" id="1287682"/>
    <lineage>
        <taxon>Eukaryota</taxon>
        <taxon>Fungi</taxon>
        <taxon>Dikarya</taxon>
        <taxon>Ascomycota</taxon>
        <taxon>Pezizomycotina</taxon>
        <taxon>Eurotiomycetes</taxon>
        <taxon>Eurotiomycetidae</taxon>
        <taxon>Eurotiales</taxon>
        <taxon>Aspergillaceae</taxon>
        <taxon>Aspergillus</taxon>
        <taxon>Aspergillus subgen. Fumigati</taxon>
    </lineage>
</organism>
<keyword evidence="3" id="KW-0285">Flavoprotein</keyword>
<evidence type="ECO:0000313" key="8">
    <source>
        <dbReference type="Proteomes" id="UP000641853"/>
    </source>
</evidence>
<evidence type="ECO:0000313" key="7">
    <source>
        <dbReference type="EMBL" id="KAF7179236.1"/>
    </source>
</evidence>
<sequence>MPSNESFPVSNGHIQDDWSVDPSQFAFTPRNLRVVCIGAGFSGLILAYKLKHERPMDFVDYTIYEKNPEVGGTWYENVYPGVGCDIPAHSYVFPFEPNPNWSKFYASGSEIHDYIVNTTNKYGLRDKITFNTKLLQALWNEKDGKWELTLEQAGSLIEDVADVVLDGSGILNQWKWPDIEGMDLFQGKLLHSARWDPDYDWTGKTIAVIGNGSSALQIVPALQPKAAKVVNYIRRATWVSTNICGNLTKDGMGTNFEFTEEEKQRFRDDPEEFLKYRKIVEDSVNSVFRLMLSGSEGNRLLFKLVDSVMRARLCKDPELADKLIPKYEIGCRRLSPGDGYLEALQADNAEVCFGSIQRITETGIQTDKGVEEFDLIVCATGFNTSFIPAWELVGRDGRRLDEEWKAKPEAYFSLCAAGIPNYFMFAGPNCPIGHGSVPQMLAWTADYMLDWVQKIASEDIKYVYPHTTPPPTDASRSVAVKDSVVRDYNIYAQENLKRAVWSKGCHAWYSKKNKGEGVTVTAMYPGSVLHYKAFLSTIRGEHFDIRYNTTNPFRYLGNGELAWERGEGADLAFYLN</sequence>
<dbReference type="EMBL" id="JACBAG010001865">
    <property type="protein sequence ID" value="KAF7179236.1"/>
    <property type="molecule type" value="Genomic_DNA"/>
</dbReference>
<keyword evidence="5" id="KW-0560">Oxidoreductase</keyword>